<evidence type="ECO:0000313" key="1">
    <source>
        <dbReference type="EMBL" id="EJK75608.1"/>
    </source>
</evidence>
<evidence type="ECO:0000313" key="2">
    <source>
        <dbReference type="Proteomes" id="UP000266841"/>
    </source>
</evidence>
<accession>K0TA71</accession>
<sequence>MTRAQGAEESRPWHNQVWVAMGRLNTKQDHQDLSLKGTKMVITPRRTKCFASAEEKAERTPLALGWTRHHACLTARPVVPWIVVRAGAPYDMMVAQHWLAILLVGGFVTNVVNTFNLNTSSCRRHKRRRREDQWTLSLDVSCTSIPDPTVDVDDITPDGSNARRNIAALVSDDPSDEEAANHLKRVAEELDLHIVRRPGGGDAASYTHYLTTTPIHTNSYAIAIRSAQASKRKRRVTKLETPVFIDILPPPGSKLGYRLRNDAVGGMEMLVKALGIKRIIPEKLASGEKLVVFDLTAGLARDSIVIISSVLSTMSTKNSMASFRLLMVERDPIVAVLLKDALRRVGDMDDEYSRQVKSCVAIQEGESVDVLRMLREESSDRRRVAYPPDIIYLDPMFPPRKKRASAVKKDLAMLHALLGTAKATGNNSSSRIKEERALLLSAYEAATKRVVIKRPVAAPPLGIDDDANKDSEIPRPSFEVKGSTNRFDVYVIS</sequence>
<proteinExistence type="predicted"/>
<dbReference type="Proteomes" id="UP000266841">
    <property type="component" value="Unassembled WGS sequence"/>
</dbReference>
<keyword evidence="2" id="KW-1185">Reference proteome</keyword>
<name>K0TA71_THAOC</name>
<comment type="caution">
    <text evidence="1">The sequence shown here is derived from an EMBL/GenBank/DDBJ whole genome shotgun (WGS) entry which is preliminary data.</text>
</comment>
<dbReference type="GO" id="GO:0008990">
    <property type="term" value="F:rRNA (guanine-N2-)-methyltransferase activity"/>
    <property type="evidence" value="ECO:0007669"/>
    <property type="project" value="InterPro"/>
</dbReference>
<protein>
    <submittedName>
        <fullName evidence="1">Uncharacterized protein</fullName>
    </submittedName>
</protein>
<dbReference type="OrthoDB" id="47189at2759"/>
<dbReference type="Gene3D" id="3.40.50.150">
    <property type="entry name" value="Vaccinia Virus protein VP39"/>
    <property type="match status" value="1"/>
</dbReference>
<gene>
    <name evidence="1" type="ORF">THAOC_02663</name>
</gene>
<dbReference type="PANTHER" id="PTHR36112">
    <property type="entry name" value="RIBOSOMAL RNA SMALL SUBUNIT METHYLTRANSFERASE J"/>
    <property type="match status" value="1"/>
</dbReference>
<dbReference type="SUPFAM" id="SSF53335">
    <property type="entry name" value="S-adenosyl-L-methionine-dependent methyltransferases"/>
    <property type="match status" value="1"/>
</dbReference>
<dbReference type="OMA" id="RRREDQW"/>
<dbReference type="EMBL" id="AGNL01002835">
    <property type="protein sequence ID" value="EJK75608.1"/>
    <property type="molecule type" value="Genomic_DNA"/>
</dbReference>
<dbReference type="AlphaFoldDB" id="K0TA71"/>
<dbReference type="InterPro" id="IPR007536">
    <property type="entry name" value="16SrRNA_methylTrfase_J"/>
</dbReference>
<organism evidence="1 2">
    <name type="scientific">Thalassiosira oceanica</name>
    <name type="common">Marine diatom</name>
    <dbReference type="NCBI Taxonomy" id="159749"/>
    <lineage>
        <taxon>Eukaryota</taxon>
        <taxon>Sar</taxon>
        <taxon>Stramenopiles</taxon>
        <taxon>Ochrophyta</taxon>
        <taxon>Bacillariophyta</taxon>
        <taxon>Coscinodiscophyceae</taxon>
        <taxon>Thalassiosirophycidae</taxon>
        <taxon>Thalassiosirales</taxon>
        <taxon>Thalassiosiraceae</taxon>
        <taxon>Thalassiosira</taxon>
    </lineage>
</organism>
<dbReference type="PANTHER" id="PTHR36112:SF1">
    <property type="entry name" value="RIBOSOMAL RNA SMALL SUBUNIT METHYLTRANSFERASE J"/>
    <property type="match status" value="1"/>
</dbReference>
<dbReference type="eggNOG" id="ENOG502SA1Z">
    <property type="taxonomic scope" value="Eukaryota"/>
</dbReference>
<reference evidence="1 2" key="1">
    <citation type="journal article" date="2012" name="Genome Biol.">
        <title>Genome and low-iron response of an oceanic diatom adapted to chronic iron limitation.</title>
        <authorList>
            <person name="Lommer M."/>
            <person name="Specht M."/>
            <person name="Roy A.S."/>
            <person name="Kraemer L."/>
            <person name="Andreson R."/>
            <person name="Gutowska M.A."/>
            <person name="Wolf J."/>
            <person name="Bergner S.V."/>
            <person name="Schilhabel M.B."/>
            <person name="Klostermeier U.C."/>
            <person name="Beiko R.G."/>
            <person name="Rosenstiel P."/>
            <person name="Hippler M."/>
            <person name="Laroche J."/>
        </authorList>
    </citation>
    <scope>NUCLEOTIDE SEQUENCE [LARGE SCALE GENOMIC DNA]</scope>
    <source>
        <strain evidence="1 2">CCMP1005</strain>
    </source>
</reference>
<dbReference type="Pfam" id="PF04445">
    <property type="entry name" value="SAM_MT"/>
    <property type="match status" value="1"/>
</dbReference>
<dbReference type="InterPro" id="IPR029063">
    <property type="entry name" value="SAM-dependent_MTases_sf"/>
</dbReference>